<evidence type="ECO:0000256" key="5">
    <source>
        <dbReference type="SAM" id="Phobius"/>
    </source>
</evidence>
<dbReference type="RefSeq" id="XP_025861056.2">
    <property type="nucleotide sequence ID" value="XM_026005271.2"/>
</dbReference>
<name>A0A3Q7SYJ7_VULVU</name>
<evidence type="ECO:0000313" key="9">
    <source>
        <dbReference type="RefSeq" id="XP_025861056.2"/>
    </source>
</evidence>
<dbReference type="PANTHER" id="PTHR24369:SF157">
    <property type="entry name" value="LRRCT DOMAIN-CONTAINING PROTEIN"/>
    <property type="match status" value="1"/>
</dbReference>
<evidence type="ECO:0000256" key="4">
    <source>
        <dbReference type="SAM" id="MobiDB-lite"/>
    </source>
</evidence>
<evidence type="ECO:0000259" key="7">
    <source>
        <dbReference type="SMART" id="SM00082"/>
    </source>
</evidence>
<evidence type="ECO:0000313" key="8">
    <source>
        <dbReference type="Proteomes" id="UP001652641"/>
    </source>
</evidence>
<dbReference type="Proteomes" id="UP001652641">
    <property type="component" value="Chromosome 12"/>
</dbReference>
<dbReference type="GO" id="GO:0005886">
    <property type="term" value="C:plasma membrane"/>
    <property type="evidence" value="ECO:0007669"/>
    <property type="project" value="TreeGrafter"/>
</dbReference>
<feature type="compositionally biased region" description="Low complexity" evidence="4">
    <location>
        <begin position="481"/>
        <end position="515"/>
    </location>
</feature>
<dbReference type="SMART" id="SM00013">
    <property type="entry name" value="LRRNT"/>
    <property type="match status" value="1"/>
</dbReference>
<feature type="transmembrane region" description="Helical" evidence="5">
    <location>
        <begin position="669"/>
        <end position="693"/>
    </location>
</feature>
<dbReference type="PROSITE" id="PS51450">
    <property type="entry name" value="LRR"/>
    <property type="match status" value="1"/>
</dbReference>
<keyword evidence="5" id="KW-1133">Transmembrane helix</keyword>
<reference evidence="9" key="2">
    <citation type="submission" date="2025-08" db="UniProtKB">
        <authorList>
            <consortium name="RefSeq"/>
        </authorList>
    </citation>
    <scope>IDENTIFICATION</scope>
    <source>
        <tissue evidence="9">Cell line</tissue>
    </source>
</reference>
<keyword evidence="5" id="KW-0472">Membrane</keyword>
<dbReference type="PANTHER" id="PTHR24369">
    <property type="entry name" value="ANTIGEN BSP, PUTATIVE-RELATED"/>
    <property type="match status" value="1"/>
</dbReference>
<dbReference type="InterPro" id="IPR000483">
    <property type="entry name" value="Cys-rich_flank_reg_C"/>
</dbReference>
<dbReference type="InterPro" id="IPR001611">
    <property type="entry name" value="Leu-rich_rpt"/>
</dbReference>
<protein>
    <submittedName>
        <fullName evidence="9">Platelet glycoprotein Ib alpha chain</fullName>
    </submittedName>
</protein>
<reference key="1">
    <citation type="submission" date="2019-01" db="UniProtKB">
        <authorList>
            <consortium name="RefSeq"/>
        </authorList>
    </citation>
    <scope>IDENTIFICATION</scope>
</reference>
<evidence type="ECO:0000256" key="1">
    <source>
        <dbReference type="ARBA" id="ARBA00022614"/>
    </source>
</evidence>
<dbReference type="GeneID" id="112924790"/>
<dbReference type="SMART" id="SM00082">
    <property type="entry name" value="LRRCT"/>
    <property type="match status" value="1"/>
</dbReference>
<dbReference type="KEGG" id="vvp:112924790"/>
<dbReference type="STRING" id="9627.ENSVVUP00000038529"/>
<feature type="compositionally biased region" description="Low complexity" evidence="4">
    <location>
        <begin position="523"/>
        <end position="585"/>
    </location>
</feature>
<proteinExistence type="predicted"/>
<organism evidence="8 9">
    <name type="scientific">Vulpes vulpes</name>
    <name type="common">Red fox</name>
    <dbReference type="NCBI Taxonomy" id="9627"/>
    <lineage>
        <taxon>Eukaryota</taxon>
        <taxon>Metazoa</taxon>
        <taxon>Chordata</taxon>
        <taxon>Craniata</taxon>
        <taxon>Vertebrata</taxon>
        <taxon>Euteleostomi</taxon>
        <taxon>Mammalia</taxon>
        <taxon>Eutheria</taxon>
        <taxon>Laurasiatheria</taxon>
        <taxon>Carnivora</taxon>
        <taxon>Caniformia</taxon>
        <taxon>Canidae</taxon>
        <taxon>Vulpes</taxon>
    </lineage>
</organism>
<dbReference type="InterPro" id="IPR050541">
    <property type="entry name" value="LRR_TM_domain-containing"/>
</dbReference>
<dbReference type="CTD" id="2811"/>
<feature type="compositionally biased region" description="Pro residues" evidence="4">
    <location>
        <begin position="586"/>
        <end position="597"/>
    </location>
</feature>
<dbReference type="SUPFAM" id="SSF52058">
    <property type="entry name" value="L domain-like"/>
    <property type="match status" value="1"/>
</dbReference>
<keyword evidence="1" id="KW-0433">Leucine-rich repeat</keyword>
<dbReference type="Pfam" id="PF13855">
    <property type="entry name" value="LRR_8"/>
    <property type="match status" value="1"/>
</dbReference>
<keyword evidence="8" id="KW-1185">Reference proteome</keyword>
<dbReference type="SMART" id="SM00364">
    <property type="entry name" value="LRR_BAC"/>
    <property type="match status" value="4"/>
</dbReference>
<dbReference type="InterPro" id="IPR003591">
    <property type="entry name" value="Leu-rich_rpt_typical-subtyp"/>
</dbReference>
<feature type="domain" description="LRRNT" evidence="6">
    <location>
        <begin position="131"/>
        <end position="163"/>
    </location>
</feature>
<dbReference type="InterPro" id="IPR032675">
    <property type="entry name" value="LRR_dom_sf"/>
</dbReference>
<evidence type="ECO:0000256" key="3">
    <source>
        <dbReference type="ARBA" id="ARBA00022737"/>
    </source>
</evidence>
<gene>
    <name evidence="9" type="primary">GP1BA</name>
</gene>
<keyword evidence="3" id="KW-0677">Repeat</keyword>
<dbReference type="SMART" id="SM00369">
    <property type="entry name" value="LRR_TYP"/>
    <property type="match status" value="5"/>
</dbReference>
<dbReference type="InterPro" id="IPR000372">
    <property type="entry name" value="LRRNT"/>
</dbReference>
<dbReference type="PRINTS" id="PR01217">
    <property type="entry name" value="PRICHEXTENSN"/>
</dbReference>
<accession>A0A3Q7SYJ7</accession>
<feature type="region of interest" description="Disordered" evidence="4">
    <location>
        <begin position="481"/>
        <end position="604"/>
    </location>
</feature>
<feature type="region of interest" description="Disordered" evidence="4">
    <location>
        <begin position="26"/>
        <end position="48"/>
    </location>
</feature>
<dbReference type="Gene3D" id="3.80.10.10">
    <property type="entry name" value="Ribonuclease Inhibitor"/>
    <property type="match status" value="1"/>
</dbReference>
<keyword evidence="5" id="KW-0812">Transmembrane</keyword>
<feature type="domain" description="LRRCT" evidence="7">
    <location>
        <begin position="333"/>
        <end position="393"/>
    </location>
</feature>
<evidence type="ECO:0000256" key="2">
    <source>
        <dbReference type="ARBA" id="ARBA00022729"/>
    </source>
</evidence>
<evidence type="ECO:0000259" key="6">
    <source>
        <dbReference type="SMART" id="SM00013"/>
    </source>
</evidence>
<sequence length="782" mass="85303">MEAIRACVRQGRCSRVTGVPIRLAFPPHPRSLPAPNQALPGAGGEDSHTLREALHPQRSFCLLVSRSGAGGGVPAHRQWCWPPRLEGGGSVWARASNQDPQGAHSSSPSQVLMHLLLWLLLLARLCRPQFICEVSKVTSQVEVNCDNKGLKALPPGLPGDTAILHLAENPLGAFSTAPLGPLTRLAQLHLRQSQLTQLQVDGMLPRLETLDVSHNRLKSLPSLGRALPALTTLDASFNELVALSPGTLDGLSHLHELYLRGNKLKTLPPRLLAPTAQLRKLNLADNRLIELPPGFLEGLGELDTLYLQGNWLRTVPKGFFGDLLLPFTFLHGNPWSCDCEILYLARWLRDNSNNVYLWKEGVEAKATTPNVDSVRCVNWKNVPVHTYQGKDCPSPVDGGDMDYDNYDDEDEELLGVEAPATRAVVSFSTHTKAHTTHWGLLYPTFAYPDHQMAYLSSTLEFTEKQTMFPSTLGPIMPITTLEPTTPPTTLEPTTPPTTLEPTTPPTTLEPTTTPITPEPTMPPTTLEPTTTPTTLEPTTPSTTPTTPQPATTPTTPQPATTPTTPQPATTLTTPEPTTTTTIRELPTPPTTPEPTMPPTTLEPTTTLTLSESTTFLGIPELTSLCTTSEYPIVPSLVHLPEAHEVARGTSDSSRNHPLLNPDLCCLLPLGFYILGLLWLLFASVVLILLLTWAQHVKPQALAMATHTTHLELQWGKQVTVPWAWLLFLQGSFPTFRSSLFLWVRANSHVGPLMAGRRPSALSLGRGQDLLGTVGVRYSSHSL</sequence>
<keyword evidence="2" id="KW-0732">Signal</keyword>